<keyword evidence="4" id="KW-1185">Reference proteome</keyword>
<dbReference type="OrthoDB" id="5499103at2"/>
<sequence length="899" mass="96326">MRARKMGWWAVAVLCGLSVACASLEGATSASMGTRSTRPLPSAPLGSLRITGVVRDARGPVAGVELSATRVDSDSLSQRPCPEPLTSRPLETPMERCFLDLADSNARLVEARAGEAPLFARTVTAADGSFVLEGLPPGAFTLWALGDTGAAVRTQVQAGSEAVAMSLGEGFFLSGAVVDEDARTPISGAWVTVVHESASRFFRVLADDQGRFRIGPLPPGRYLKFAGAEGWVPGAFREDVWLNSDVDVTLDLYRKQRLEGVVLTPEKRPASGLTVQLRRNSEYGETVTTRSDAQGRFAFDGIPAKEYTVWAWSDGQTAYGDSRGEPSRSAVIQMRPSTFLEGTVRNEQGQPLSGVRVQALSGGVGDGLPPETVTDGAGHYRLGPLIRTSVDISLKGDHHHARHEQLLLDGARTGPWDFTLTSGQSVDGILADNDGKPVPGVYLSLGTALASGGFPLAATNFEDAFGRSDEAGRFVAGALDAAGKWDLLVETQGFIPLTRPVQVPSTGVRVVLDRGASVSGTVTDATGQPLPEVRIGLWDSAAPGSRPLPDYLFTDSHGAFSLSGLKAGRYVLEAWQRTPGSVQWVSQTLDVKERAHTNVALRFEEGRTLRGMTTDAAGQPLAGVHVQACLSQEDSSAGRVRELSCVASEEDSVRSGPDGRFTLKHLTAPVYQLVARREDLRLNPSRSQGGTPGPLSLRVAAGADSVRLVLEPAPRLRAQIVDQNGAPLPGTLRVRETEIVACPGPFYVFQAEQHRADGRFALPLTEDRQTWHVTVKAKGFLGLEQYVEASPGQDIDLGTVKLLRGRKVRFVILDEATRAPLAGARVSIELSHRLDVWPYEVAMPPSFDGNLDKAGAVEFEDLAIYPIHFEVKMDGRLRGEGLVDTRQDVVTVTLPAPGH</sequence>
<dbReference type="PANTHER" id="PTHR23303:SF14">
    <property type="entry name" value="BOS COMPLEX SUBUNIT NOMO1-RELATED"/>
    <property type="match status" value="1"/>
</dbReference>
<evidence type="ECO:0000256" key="1">
    <source>
        <dbReference type="ARBA" id="ARBA00022729"/>
    </source>
</evidence>
<dbReference type="Pfam" id="PF13620">
    <property type="entry name" value="CarboxypepD_reg"/>
    <property type="match status" value="3"/>
</dbReference>
<accession>A0A3A8QGF8</accession>
<protein>
    <submittedName>
        <fullName evidence="3">Carboxypeptidase regulatory-like domain-containing protein</fullName>
    </submittedName>
</protein>
<dbReference type="Gene3D" id="2.60.40.1120">
    <property type="entry name" value="Carboxypeptidase-like, regulatory domain"/>
    <property type="match status" value="2"/>
</dbReference>
<dbReference type="SUPFAM" id="SSF49478">
    <property type="entry name" value="Cna protein B-type domain"/>
    <property type="match status" value="1"/>
</dbReference>
<dbReference type="PANTHER" id="PTHR23303">
    <property type="entry name" value="CARBOXYPEPTIDASE REGULATORY REGION-CONTAINING"/>
    <property type="match status" value="1"/>
</dbReference>
<dbReference type="EMBL" id="RAWM01000072">
    <property type="protein sequence ID" value="RKH65385.1"/>
    <property type="molecule type" value="Genomic_DNA"/>
</dbReference>
<feature type="signal peptide" evidence="2">
    <location>
        <begin position="1"/>
        <end position="22"/>
    </location>
</feature>
<dbReference type="GO" id="GO:0030246">
    <property type="term" value="F:carbohydrate binding"/>
    <property type="evidence" value="ECO:0007669"/>
    <property type="project" value="InterPro"/>
</dbReference>
<dbReference type="AlphaFoldDB" id="A0A3A8QGF8"/>
<dbReference type="Proteomes" id="UP000282656">
    <property type="component" value="Unassembled WGS sequence"/>
</dbReference>
<name>A0A3A8QGF8_9BACT</name>
<feature type="chain" id="PRO_5017261500" evidence="2">
    <location>
        <begin position="23"/>
        <end position="899"/>
    </location>
</feature>
<keyword evidence="1 2" id="KW-0732">Signal</keyword>
<dbReference type="SUPFAM" id="SSF49464">
    <property type="entry name" value="Carboxypeptidase regulatory domain-like"/>
    <property type="match status" value="2"/>
</dbReference>
<dbReference type="PROSITE" id="PS51257">
    <property type="entry name" value="PROKAR_LIPOPROTEIN"/>
    <property type="match status" value="1"/>
</dbReference>
<dbReference type="InterPro" id="IPR008969">
    <property type="entry name" value="CarboxyPept-like_regulatory"/>
</dbReference>
<dbReference type="GO" id="GO:0004180">
    <property type="term" value="F:carboxypeptidase activity"/>
    <property type="evidence" value="ECO:0007669"/>
    <property type="project" value="UniProtKB-KW"/>
</dbReference>
<keyword evidence="3" id="KW-0378">Hydrolase</keyword>
<dbReference type="InterPro" id="IPR013784">
    <property type="entry name" value="Carb-bd-like_fold"/>
</dbReference>
<evidence type="ECO:0000313" key="3">
    <source>
        <dbReference type="EMBL" id="RKH65385.1"/>
    </source>
</evidence>
<gene>
    <name evidence="3" type="ORF">D7X96_23790</name>
</gene>
<keyword evidence="3" id="KW-0645">Protease</keyword>
<proteinExistence type="predicted"/>
<reference evidence="4" key="1">
    <citation type="submission" date="2018-09" db="EMBL/GenBank/DDBJ databases">
        <authorList>
            <person name="Livingstone P.G."/>
            <person name="Whitworth D.E."/>
        </authorList>
    </citation>
    <scope>NUCLEOTIDE SEQUENCE [LARGE SCALE GENOMIC DNA]</scope>
    <source>
        <strain evidence="4">AB047A</strain>
    </source>
</reference>
<comment type="caution">
    <text evidence="3">The sequence shown here is derived from an EMBL/GenBank/DDBJ whole genome shotgun (WGS) entry which is preliminary data.</text>
</comment>
<evidence type="ECO:0000313" key="4">
    <source>
        <dbReference type="Proteomes" id="UP000282656"/>
    </source>
</evidence>
<organism evidence="3 4">
    <name type="scientific">Corallococcus interemptor</name>
    <dbReference type="NCBI Taxonomy" id="2316720"/>
    <lineage>
        <taxon>Bacteria</taxon>
        <taxon>Pseudomonadati</taxon>
        <taxon>Myxococcota</taxon>
        <taxon>Myxococcia</taxon>
        <taxon>Myxococcales</taxon>
        <taxon>Cystobacterineae</taxon>
        <taxon>Myxococcaceae</taxon>
        <taxon>Corallococcus</taxon>
    </lineage>
</organism>
<keyword evidence="3" id="KW-0121">Carboxypeptidase</keyword>
<dbReference type="InterPro" id="IPR051417">
    <property type="entry name" value="SDr/BOS_complex"/>
</dbReference>
<evidence type="ECO:0000256" key="2">
    <source>
        <dbReference type="SAM" id="SignalP"/>
    </source>
</evidence>
<dbReference type="SUPFAM" id="SSF49452">
    <property type="entry name" value="Starch-binding domain-like"/>
    <property type="match status" value="2"/>
</dbReference>